<comment type="pathway">
    <text evidence="2">Carbohydrate biosynthesis; gluconeogenesis.</text>
</comment>
<gene>
    <name evidence="14" type="ORF">DSCW_06640</name>
</gene>
<dbReference type="EC" id="4.3.1.17" evidence="4"/>
<dbReference type="PANTHER" id="PTHR30182">
    <property type="entry name" value="L-SERINE DEHYDRATASE"/>
    <property type="match status" value="1"/>
</dbReference>
<dbReference type="GO" id="GO:0046872">
    <property type="term" value="F:metal ion binding"/>
    <property type="evidence" value="ECO:0007669"/>
    <property type="project" value="UniProtKB-KW"/>
</dbReference>
<dbReference type="InterPro" id="IPR005131">
    <property type="entry name" value="Ser_deHydtase_bsu"/>
</dbReference>
<dbReference type="KEGG" id="dwd:DSCW_06640"/>
<dbReference type="RefSeq" id="WP_170302105.1">
    <property type="nucleotide sequence ID" value="NZ_AP021875.1"/>
</dbReference>
<evidence type="ECO:0000256" key="1">
    <source>
        <dbReference type="ARBA" id="ARBA00001966"/>
    </source>
</evidence>
<comment type="similarity">
    <text evidence="3">Belongs to the iron-sulfur dependent L-serine dehydratase family.</text>
</comment>
<dbReference type="InterPro" id="IPR005130">
    <property type="entry name" value="Ser_deHydtase-like_asu"/>
</dbReference>
<evidence type="ECO:0000256" key="3">
    <source>
        <dbReference type="ARBA" id="ARBA00008636"/>
    </source>
</evidence>
<dbReference type="Gene3D" id="3.30.1330.90">
    <property type="entry name" value="D-3-phosphoglycerate dehydrogenase, domain 3"/>
    <property type="match status" value="1"/>
</dbReference>
<evidence type="ECO:0000256" key="5">
    <source>
        <dbReference type="ARBA" id="ARBA00022432"/>
    </source>
</evidence>
<evidence type="ECO:0000259" key="12">
    <source>
        <dbReference type="Pfam" id="PF03313"/>
    </source>
</evidence>
<feature type="domain" description="Serine dehydratase-like alpha subunit" evidence="12">
    <location>
        <begin position="258"/>
        <end position="514"/>
    </location>
</feature>
<sequence length="535" mass="56912">MCVYNASIFNEVFGPIMIGQSSSHTAGPARIGMMCHNMLPDDPEDIEITFDTLGSFAATYEGQGSDYGFIGGIMGIPIRDKKIKRSLITANEKGIQHRFIIKNLGCDLHPNFAHIKITTESGYVLDVEAASTGGGMFEITKYQGYGINFKGDCHEFVIFSKEPENVVLEVQKLLNTFKIGYRIHIVPGQEGKPALVNLKTDWMDDKEFQKALKAAVGADDSLYFRPILPVIKKMNCKVPFTGATDAYAYAKKNKIDELWRLAAAYESSISGTSIDDVLKMTSEILSIMRSSAYKAIAGGYRHRGFLPPQGIEMNRKISSKSVKQVDLGLLNRASLWASSIMEYNICNGLIVAAPTGGSSGVLPGAVVSVGEELGKTDLEIEKALLVGGLIGVFIDHRATFAAEVAACQAEIGSASAMAAASVVQLLGGSVKQGFAAAALALQNLLGLVCDPVAGVGNVPCVARNASGAATALVSANMALAGFDPCIPLDEVIAAMQSIGDMLAPELKCTGRGGLCITPTGKRIEESIDLTMAFDD</sequence>
<dbReference type="Pfam" id="PF03315">
    <property type="entry name" value="SDH_beta"/>
    <property type="match status" value="1"/>
</dbReference>
<evidence type="ECO:0000256" key="7">
    <source>
        <dbReference type="ARBA" id="ARBA00022723"/>
    </source>
</evidence>
<dbReference type="Pfam" id="PF03313">
    <property type="entry name" value="SDH_alpha"/>
    <property type="match status" value="1"/>
</dbReference>
<accession>A0A5K7Z9T8</accession>
<evidence type="ECO:0000256" key="4">
    <source>
        <dbReference type="ARBA" id="ARBA00012093"/>
    </source>
</evidence>
<protein>
    <recommendedName>
        <fullName evidence="4">L-serine ammonia-lyase</fullName>
        <ecNumber evidence="4">4.3.1.17</ecNumber>
    </recommendedName>
</protein>
<dbReference type="GO" id="GO:0051539">
    <property type="term" value="F:4 iron, 4 sulfur cluster binding"/>
    <property type="evidence" value="ECO:0007669"/>
    <property type="project" value="UniProtKB-KW"/>
</dbReference>
<reference evidence="14 15" key="1">
    <citation type="submission" date="2019-11" db="EMBL/GenBank/DDBJ databases">
        <title>Comparative genomics of hydrocarbon-degrading Desulfosarcina strains.</title>
        <authorList>
            <person name="Watanabe M."/>
            <person name="Kojima H."/>
            <person name="Fukui M."/>
        </authorList>
    </citation>
    <scope>NUCLEOTIDE SEQUENCE [LARGE SCALE GENOMIC DNA]</scope>
    <source>
        <strain evidence="14 15">PP31</strain>
    </source>
</reference>
<keyword evidence="6" id="KW-0004">4Fe-4S</keyword>
<dbReference type="GO" id="GO:0006094">
    <property type="term" value="P:gluconeogenesis"/>
    <property type="evidence" value="ECO:0007669"/>
    <property type="project" value="UniProtKB-KW"/>
</dbReference>
<name>A0A5K7Z9T8_9BACT</name>
<dbReference type="SUPFAM" id="SSF143548">
    <property type="entry name" value="Serine metabolism enzymes domain"/>
    <property type="match status" value="1"/>
</dbReference>
<evidence type="ECO:0000256" key="9">
    <source>
        <dbReference type="ARBA" id="ARBA00023014"/>
    </source>
</evidence>
<dbReference type="Proteomes" id="UP000427769">
    <property type="component" value="Chromosome"/>
</dbReference>
<keyword evidence="5" id="KW-0312">Gluconeogenesis</keyword>
<organism evidence="14 15">
    <name type="scientific">Desulfosarcina widdelii</name>
    <dbReference type="NCBI Taxonomy" id="947919"/>
    <lineage>
        <taxon>Bacteria</taxon>
        <taxon>Pseudomonadati</taxon>
        <taxon>Thermodesulfobacteriota</taxon>
        <taxon>Desulfobacteria</taxon>
        <taxon>Desulfobacterales</taxon>
        <taxon>Desulfosarcinaceae</taxon>
        <taxon>Desulfosarcina</taxon>
    </lineage>
</organism>
<dbReference type="InterPro" id="IPR051318">
    <property type="entry name" value="Fe-S_L-Ser"/>
</dbReference>
<dbReference type="AlphaFoldDB" id="A0A5K7Z9T8"/>
<evidence type="ECO:0000256" key="11">
    <source>
        <dbReference type="ARBA" id="ARBA00049406"/>
    </source>
</evidence>
<evidence type="ECO:0000256" key="6">
    <source>
        <dbReference type="ARBA" id="ARBA00022485"/>
    </source>
</evidence>
<evidence type="ECO:0000313" key="15">
    <source>
        <dbReference type="Proteomes" id="UP000427769"/>
    </source>
</evidence>
<keyword evidence="7" id="KW-0479">Metal-binding</keyword>
<proteinExistence type="inferred from homology"/>
<dbReference type="EMBL" id="AP021875">
    <property type="protein sequence ID" value="BBO73247.1"/>
    <property type="molecule type" value="Genomic_DNA"/>
</dbReference>
<evidence type="ECO:0000256" key="2">
    <source>
        <dbReference type="ARBA" id="ARBA00004742"/>
    </source>
</evidence>
<evidence type="ECO:0000256" key="10">
    <source>
        <dbReference type="ARBA" id="ARBA00023239"/>
    </source>
</evidence>
<keyword evidence="9" id="KW-0411">Iron-sulfur</keyword>
<keyword evidence="10" id="KW-0456">Lyase</keyword>
<dbReference type="InterPro" id="IPR029009">
    <property type="entry name" value="ASB_dom_sf"/>
</dbReference>
<keyword evidence="15" id="KW-1185">Reference proteome</keyword>
<evidence type="ECO:0000313" key="14">
    <source>
        <dbReference type="EMBL" id="BBO73247.1"/>
    </source>
</evidence>
<evidence type="ECO:0000256" key="8">
    <source>
        <dbReference type="ARBA" id="ARBA00023004"/>
    </source>
</evidence>
<evidence type="ECO:0000259" key="13">
    <source>
        <dbReference type="Pfam" id="PF03315"/>
    </source>
</evidence>
<keyword evidence="8" id="KW-0408">Iron</keyword>
<comment type="cofactor">
    <cofactor evidence="1">
        <name>[4Fe-4S] cluster</name>
        <dbReference type="ChEBI" id="CHEBI:49883"/>
    </cofactor>
</comment>
<dbReference type="PANTHER" id="PTHR30182:SF1">
    <property type="entry name" value="L-SERINE DEHYDRATASE 1"/>
    <property type="match status" value="1"/>
</dbReference>
<feature type="domain" description="Serine dehydratase beta chain" evidence="13">
    <location>
        <begin position="16"/>
        <end position="79"/>
    </location>
</feature>
<dbReference type="GO" id="GO:0003941">
    <property type="term" value="F:L-serine ammonia-lyase activity"/>
    <property type="evidence" value="ECO:0007669"/>
    <property type="project" value="UniProtKB-EC"/>
</dbReference>
<comment type="catalytic activity">
    <reaction evidence="11">
        <text>L-serine = pyruvate + NH4(+)</text>
        <dbReference type="Rhea" id="RHEA:19169"/>
        <dbReference type="ChEBI" id="CHEBI:15361"/>
        <dbReference type="ChEBI" id="CHEBI:28938"/>
        <dbReference type="ChEBI" id="CHEBI:33384"/>
        <dbReference type="EC" id="4.3.1.17"/>
    </reaction>
</comment>